<feature type="transmembrane region" description="Helical" evidence="14">
    <location>
        <begin position="89"/>
        <end position="107"/>
    </location>
</feature>
<organism evidence="16 17">
    <name type="scientific">Caldithrix abyssi DSM 13497</name>
    <dbReference type="NCBI Taxonomy" id="880073"/>
    <lineage>
        <taxon>Bacteria</taxon>
        <taxon>Pseudomonadati</taxon>
        <taxon>Calditrichota</taxon>
        <taxon>Calditrichia</taxon>
        <taxon>Calditrichales</taxon>
        <taxon>Calditrichaceae</taxon>
        <taxon>Caldithrix</taxon>
    </lineage>
</organism>
<dbReference type="GO" id="GO:0071555">
    <property type="term" value="P:cell wall organization"/>
    <property type="evidence" value="ECO:0007669"/>
    <property type="project" value="UniProtKB-KW"/>
</dbReference>
<keyword evidence="8 14" id="KW-1133">Transmembrane helix</keyword>
<evidence type="ECO:0000313" key="16">
    <source>
        <dbReference type="EMBL" id="EHO40417.1"/>
    </source>
</evidence>
<dbReference type="EC" id="3.6.1.27" evidence="3 14"/>
<evidence type="ECO:0000256" key="5">
    <source>
        <dbReference type="ARBA" id="ARBA00022475"/>
    </source>
</evidence>
<evidence type="ECO:0000256" key="2">
    <source>
        <dbReference type="ARBA" id="ARBA00010621"/>
    </source>
</evidence>
<comment type="similarity">
    <text evidence="2 14">Belongs to the UppP family.</text>
</comment>
<feature type="transmembrane region" description="Helical" evidence="14">
    <location>
        <begin position="217"/>
        <end position="239"/>
    </location>
</feature>
<dbReference type="Proteomes" id="UP000004671">
    <property type="component" value="Chromosome"/>
</dbReference>
<keyword evidence="17" id="KW-1185">Reference proteome</keyword>
<protein>
    <recommendedName>
        <fullName evidence="4 14">Undecaprenyl-diphosphatase</fullName>
        <ecNumber evidence="3 14">3.6.1.27</ecNumber>
    </recommendedName>
    <alternativeName>
        <fullName evidence="12 14">Bacitracin resistance protein</fullName>
    </alternativeName>
    <alternativeName>
        <fullName evidence="11 14">Undecaprenyl pyrophosphate phosphatase</fullName>
    </alternativeName>
</protein>
<dbReference type="Proteomes" id="UP000183868">
    <property type="component" value="Chromosome"/>
</dbReference>
<comment type="miscellaneous">
    <text evidence="14">Bacitracin is thought to be involved in the inhibition of peptidoglycan synthesis by sequestering undecaprenyl diphosphate, thereby reducing the pool of lipid carrier available.</text>
</comment>
<dbReference type="RefSeq" id="WP_006927393.1">
    <property type="nucleotide sequence ID" value="NZ_CM001402.1"/>
</dbReference>
<evidence type="ECO:0000256" key="6">
    <source>
        <dbReference type="ARBA" id="ARBA00022692"/>
    </source>
</evidence>
<dbReference type="GO" id="GO:0050380">
    <property type="term" value="F:undecaprenyl-diphosphatase activity"/>
    <property type="evidence" value="ECO:0007669"/>
    <property type="project" value="UniProtKB-UniRule"/>
</dbReference>
<evidence type="ECO:0000256" key="8">
    <source>
        <dbReference type="ARBA" id="ARBA00022989"/>
    </source>
</evidence>
<keyword evidence="7 14" id="KW-0378">Hydrolase</keyword>
<feature type="transmembrane region" description="Helical" evidence="14">
    <location>
        <begin position="113"/>
        <end position="133"/>
    </location>
</feature>
<dbReference type="EMBL" id="CP018099">
    <property type="protein sequence ID" value="APF16940.1"/>
    <property type="molecule type" value="Genomic_DNA"/>
</dbReference>
<evidence type="ECO:0000256" key="3">
    <source>
        <dbReference type="ARBA" id="ARBA00012374"/>
    </source>
</evidence>
<evidence type="ECO:0000256" key="1">
    <source>
        <dbReference type="ARBA" id="ARBA00004651"/>
    </source>
</evidence>
<feature type="transmembrane region" description="Helical" evidence="14">
    <location>
        <begin position="251"/>
        <end position="267"/>
    </location>
</feature>
<gene>
    <name evidence="14 15" type="primary">uppP</name>
    <name evidence="15" type="ORF">Cabys_189</name>
    <name evidence="16" type="ORF">Calab_0778</name>
</gene>
<feature type="transmembrane region" description="Helical" evidence="14">
    <location>
        <begin position="185"/>
        <end position="205"/>
    </location>
</feature>
<keyword evidence="14" id="KW-0573">Peptidoglycan synthesis</keyword>
<keyword evidence="9 14" id="KW-0472">Membrane</keyword>
<evidence type="ECO:0000313" key="15">
    <source>
        <dbReference type="EMBL" id="APF16940.1"/>
    </source>
</evidence>
<reference evidence="16 17" key="1">
    <citation type="submission" date="2011-09" db="EMBL/GenBank/DDBJ databases">
        <title>The permanent draft genome of Caldithrix abyssi DSM 13497.</title>
        <authorList>
            <consortium name="US DOE Joint Genome Institute (JGI-PGF)"/>
            <person name="Lucas S."/>
            <person name="Han J."/>
            <person name="Lapidus A."/>
            <person name="Bruce D."/>
            <person name="Goodwin L."/>
            <person name="Pitluck S."/>
            <person name="Peters L."/>
            <person name="Kyrpides N."/>
            <person name="Mavromatis K."/>
            <person name="Ivanova N."/>
            <person name="Mikhailova N."/>
            <person name="Chertkov O."/>
            <person name="Detter J.C."/>
            <person name="Tapia R."/>
            <person name="Han C."/>
            <person name="Land M."/>
            <person name="Hauser L."/>
            <person name="Markowitz V."/>
            <person name="Cheng J.-F."/>
            <person name="Hugenholtz P."/>
            <person name="Woyke T."/>
            <person name="Wu D."/>
            <person name="Spring S."/>
            <person name="Brambilla E."/>
            <person name="Klenk H.-P."/>
            <person name="Eisen J.A."/>
        </authorList>
    </citation>
    <scope>NUCLEOTIDE SEQUENCE [LARGE SCALE GENOMIC DNA]</scope>
    <source>
        <strain evidence="16 17">DSM 13497</strain>
    </source>
</reference>
<dbReference type="GO" id="GO:0046677">
    <property type="term" value="P:response to antibiotic"/>
    <property type="evidence" value="ECO:0007669"/>
    <property type="project" value="UniProtKB-UniRule"/>
</dbReference>
<keyword evidence="5 14" id="KW-1003">Cell membrane</keyword>
<dbReference type="AlphaFoldDB" id="H1XTI4"/>
<evidence type="ECO:0000256" key="11">
    <source>
        <dbReference type="ARBA" id="ARBA00032707"/>
    </source>
</evidence>
<keyword evidence="14" id="KW-0133">Cell shape</keyword>
<feature type="transmembrane region" description="Helical" evidence="14">
    <location>
        <begin position="40"/>
        <end position="60"/>
    </location>
</feature>
<feature type="transmembrane region" description="Helical" evidence="14">
    <location>
        <begin position="145"/>
        <end position="165"/>
    </location>
</feature>
<dbReference type="STRING" id="880073.Cabys_189"/>
<proteinExistence type="inferred from homology"/>
<accession>H1XTI4</accession>
<reference evidence="15 18" key="2">
    <citation type="submission" date="2016-11" db="EMBL/GenBank/DDBJ databases">
        <title>Genomic analysis of Caldithrix abyssi and proposal of a novel bacterial phylum Caldithrichaeota.</title>
        <authorList>
            <person name="Kublanov I."/>
            <person name="Sigalova O."/>
            <person name="Gavrilov S."/>
            <person name="Lebedinsky A."/>
            <person name="Ivanova N."/>
            <person name="Daum C."/>
            <person name="Reddy T."/>
            <person name="Klenk H.P."/>
            <person name="Goker M."/>
            <person name="Reva O."/>
            <person name="Miroshnichenko M."/>
            <person name="Kyprides N."/>
            <person name="Woyke T."/>
            <person name="Gelfand M."/>
        </authorList>
    </citation>
    <scope>NUCLEOTIDE SEQUENCE [LARGE SCALE GENOMIC DNA]</scope>
    <source>
        <strain evidence="15 18">LF13</strain>
    </source>
</reference>
<dbReference type="GO" id="GO:0009252">
    <property type="term" value="P:peptidoglycan biosynthetic process"/>
    <property type="evidence" value="ECO:0007669"/>
    <property type="project" value="UniProtKB-KW"/>
</dbReference>
<dbReference type="KEGG" id="caby:Cabys_189"/>
<dbReference type="HOGENOM" id="CLU_060296_1_0_0"/>
<name>H1XTI4_CALAY</name>
<evidence type="ECO:0000313" key="18">
    <source>
        <dbReference type="Proteomes" id="UP000183868"/>
    </source>
</evidence>
<sequence length="268" mass="29722">MDELIKAIVLGTIQGLTEFLPISSSGHLVIFSHLLNFEGAGLMFDVFMHLGTLFSIFVLFRKELWQMIISPLAMIRGNPTQENRYYWRWDLYVILASIPAAVIGLTFEDQIEQIFGSVIAAFAFLFVTGLMMASIPFIKNRSKDITAPMSFLMGFAQALAILPGISRSGSTIFVGILSGGDREKVARFSFIMSIPAVAGAVLLKLKHLIGNPVTSSELINIALGTLFSFAFGCLAIWWLLDFVKKGKIQWFGYYCLALSTAGLIYYLF</sequence>
<keyword evidence="6 14" id="KW-0812">Transmembrane</keyword>
<evidence type="ECO:0000256" key="10">
    <source>
        <dbReference type="ARBA" id="ARBA00023251"/>
    </source>
</evidence>
<evidence type="ECO:0000256" key="14">
    <source>
        <dbReference type="HAMAP-Rule" id="MF_01006"/>
    </source>
</evidence>
<evidence type="ECO:0000313" key="17">
    <source>
        <dbReference type="Proteomes" id="UP000004671"/>
    </source>
</evidence>
<dbReference type="FunCoup" id="H1XTI4">
    <property type="interactions" value="312"/>
</dbReference>
<evidence type="ECO:0000256" key="4">
    <source>
        <dbReference type="ARBA" id="ARBA00021581"/>
    </source>
</evidence>
<dbReference type="Pfam" id="PF02673">
    <property type="entry name" value="BacA"/>
    <property type="match status" value="1"/>
</dbReference>
<evidence type="ECO:0000256" key="7">
    <source>
        <dbReference type="ARBA" id="ARBA00022801"/>
    </source>
</evidence>
<evidence type="ECO:0000256" key="12">
    <source>
        <dbReference type="ARBA" id="ARBA00032932"/>
    </source>
</evidence>
<dbReference type="PaxDb" id="880073-Calab_0778"/>
<comment type="catalytic activity">
    <reaction evidence="13 14">
        <text>di-trans,octa-cis-undecaprenyl diphosphate + H2O = di-trans,octa-cis-undecaprenyl phosphate + phosphate + H(+)</text>
        <dbReference type="Rhea" id="RHEA:28094"/>
        <dbReference type="ChEBI" id="CHEBI:15377"/>
        <dbReference type="ChEBI" id="CHEBI:15378"/>
        <dbReference type="ChEBI" id="CHEBI:43474"/>
        <dbReference type="ChEBI" id="CHEBI:58405"/>
        <dbReference type="ChEBI" id="CHEBI:60392"/>
        <dbReference type="EC" id="3.6.1.27"/>
    </reaction>
</comment>
<keyword evidence="14" id="KW-0961">Cell wall biogenesis/degradation</keyword>
<dbReference type="EMBL" id="CM001402">
    <property type="protein sequence ID" value="EHO40417.1"/>
    <property type="molecule type" value="Genomic_DNA"/>
</dbReference>
<evidence type="ECO:0000256" key="9">
    <source>
        <dbReference type="ARBA" id="ARBA00023136"/>
    </source>
</evidence>
<comment type="function">
    <text evidence="14">Catalyzes the dephosphorylation of undecaprenyl diphosphate (UPP). Confers resistance to bacitracin.</text>
</comment>
<keyword evidence="10 14" id="KW-0046">Antibiotic resistance</keyword>
<comment type="subcellular location">
    <subcellularLocation>
        <location evidence="1 14">Cell membrane</location>
        <topology evidence="1 14">Multi-pass membrane protein</topology>
    </subcellularLocation>
</comment>
<dbReference type="HAMAP" id="MF_01006">
    <property type="entry name" value="Undec_diphosphatase"/>
    <property type="match status" value="1"/>
</dbReference>
<dbReference type="PANTHER" id="PTHR30622:SF2">
    <property type="entry name" value="UNDECAPRENYL-DIPHOSPHATASE"/>
    <property type="match status" value="1"/>
</dbReference>
<dbReference type="InterPro" id="IPR003824">
    <property type="entry name" value="UppP"/>
</dbReference>
<evidence type="ECO:0000256" key="13">
    <source>
        <dbReference type="ARBA" id="ARBA00047594"/>
    </source>
</evidence>
<dbReference type="InParanoid" id="H1XTI4"/>
<dbReference type="OrthoDB" id="9808289at2"/>
<dbReference type="eggNOG" id="COG1968">
    <property type="taxonomic scope" value="Bacteria"/>
</dbReference>
<dbReference type="GO" id="GO:0005886">
    <property type="term" value="C:plasma membrane"/>
    <property type="evidence" value="ECO:0007669"/>
    <property type="project" value="UniProtKB-SubCell"/>
</dbReference>
<dbReference type="PANTHER" id="PTHR30622">
    <property type="entry name" value="UNDECAPRENYL-DIPHOSPHATASE"/>
    <property type="match status" value="1"/>
</dbReference>
<dbReference type="GO" id="GO:0008360">
    <property type="term" value="P:regulation of cell shape"/>
    <property type="evidence" value="ECO:0007669"/>
    <property type="project" value="UniProtKB-KW"/>
</dbReference>